<sequence>MLMTGDTLLISLALMYAINGDQINDREANYGHPPLVKLNGKLECCGSPKSRCFRSAWAALIASLSHQPKCHSMGVNLSNRSYSSLGVSGFASVKSELLVLTPASQSQACRSSLCIMALASHIGRSFHYRPPKFTVAAPKGGYKHGYECDRDKMSPLLPRRANHLTYIPINPVVEAPKLCDLVLSPEHCLITESQALGGSEFGKALISVLISTP</sequence>
<dbReference type="AlphaFoldDB" id="A0A0J6EXF3"/>
<proteinExistence type="predicted"/>
<name>A0A0J6EXF3_COCPO</name>
<evidence type="ECO:0000313" key="3">
    <source>
        <dbReference type="Proteomes" id="UP000054567"/>
    </source>
</evidence>
<organism evidence="2 3">
    <name type="scientific">Coccidioides posadasii RMSCC 3488</name>
    <dbReference type="NCBI Taxonomy" id="454284"/>
    <lineage>
        <taxon>Eukaryota</taxon>
        <taxon>Fungi</taxon>
        <taxon>Dikarya</taxon>
        <taxon>Ascomycota</taxon>
        <taxon>Pezizomycotina</taxon>
        <taxon>Eurotiomycetes</taxon>
        <taxon>Eurotiomycetidae</taxon>
        <taxon>Onygenales</taxon>
        <taxon>Onygenaceae</taxon>
        <taxon>Coccidioides</taxon>
    </lineage>
</organism>
<feature type="chain" id="PRO_5005270838" evidence="1">
    <location>
        <begin position="21"/>
        <end position="213"/>
    </location>
</feature>
<dbReference type="VEuPathDB" id="FungiDB:CPAG_01572"/>
<dbReference type="EMBL" id="DS268109">
    <property type="protein sequence ID" value="KMM65221.1"/>
    <property type="molecule type" value="Genomic_DNA"/>
</dbReference>
<reference evidence="2 3" key="1">
    <citation type="submission" date="2007-06" db="EMBL/GenBank/DDBJ databases">
        <title>The Genome Sequence of Coccidioides posadasii RMSCC_3488.</title>
        <authorList>
            <consortium name="Coccidioides Genome Resources Consortium"/>
            <consortium name="The Broad Institute Genome Sequencing Platform"/>
            <person name="Henn M.R."/>
            <person name="Sykes S."/>
            <person name="Young S."/>
            <person name="Jaffe D."/>
            <person name="Berlin A."/>
            <person name="Alvarez P."/>
            <person name="Butler J."/>
            <person name="Gnerre S."/>
            <person name="Grabherr M."/>
            <person name="Mauceli E."/>
            <person name="Brockman W."/>
            <person name="Kodira C."/>
            <person name="Alvarado L."/>
            <person name="Zeng Q."/>
            <person name="Crawford M."/>
            <person name="Antoine C."/>
            <person name="Devon K."/>
            <person name="Galgiani J."/>
            <person name="Orsborn K."/>
            <person name="Lewis M.L."/>
            <person name="Nusbaum C."/>
            <person name="Galagan J."/>
            <person name="Birren B."/>
        </authorList>
    </citation>
    <scope>NUCLEOTIDE SEQUENCE [LARGE SCALE GENOMIC DNA]</scope>
    <source>
        <strain evidence="2 3">RMSCC 3488</strain>
    </source>
</reference>
<reference evidence="3" key="2">
    <citation type="journal article" date="2009" name="Genome Res.">
        <title>Comparative genomic analyses of the human fungal pathogens Coccidioides and their relatives.</title>
        <authorList>
            <person name="Sharpton T.J."/>
            <person name="Stajich J.E."/>
            <person name="Rounsley S.D."/>
            <person name="Gardner M.J."/>
            <person name="Wortman J.R."/>
            <person name="Jordar V.S."/>
            <person name="Maiti R."/>
            <person name="Kodira C.D."/>
            <person name="Neafsey D.E."/>
            <person name="Zeng Q."/>
            <person name="Hung C.-Y."/>
            <person name="McMahan C."/>
            <person name="Muszewska A."/>
            <person name="Grynberg M."/>
            <person name="Mandel M.A."/>
            <person name="Kellner E.M."/>
            <person name="Barker B.M."/>
            <person name="Galgiani J.N."/>
            <person name="Orbach M.J."/>
            <person name="Kirkland T.N."/>
            <person name="Cole G.T."/>
            <person name="Henn M.R."/>
            <person name="Birren B.W."/>
            <person name="Taylor J.W."/>
        </authorList>
    </citation>
    <scope>NUCLEOTIDE SEQUENCE [LARGE SCALE GENOMIC DNA]</scope>
    <source>
        <strain evidence="3">RMSCC 3488</strain>
    </source>
</reference>
<gene>
    <name evidence="2" type="ORF">CPAG_01572</name>
</gene>
<accession>A0A0J6EXF3</accession>
<reference evidence="3" key="3">
    <citation type="journal article" date="2010" name="Genome Res.">
        <title>Population genomic sequencing of Coccidioides fungi reveals recent hybridization and transposon control.</title>
        <authorList>
            <person name="Neafsey D.E."/>
            <person name="Barker B.M."/>
            <person name="Sharpton T.J."/>
            <person name="Stajich J.E."/>
            <person name="Park D.J."/>
            <person name="Whiston E."/>
            <person name="Hung C.-Y."/>
            <person name="McMahan C."/>
            <person name="White J."/>
            <person name="Sykes S."/>
            <person name="Heiman D."/>
            <person name="Young S."/>
            <person name="Zeng Q."/>
            <person name="Abouelleil A."/>
            <person name="Aftuck L."/>
            <person name="Bessette D."/>
            <person name="Brown A."/>
            <person name="FitzGerald M."/>
            <person name="Lui A."/>
            <person name="Macdonald J.P."/>
            <person name="Priest M."/>
            <person name="Orbach M.J."/>
            <person name="Galgiani J.N."/>
            <person name="Kirkland T.N."/>
            <person name="Cole G.T."/>
            <person name="Birren B.W."/>
            <person name="Henn M.R."/>
            <person name="Taylor J.W."/>
            <person name="Rounsley S.D."/>
        </authorList>
    </citation>
    <scope>NUCLEOTIDE SEQUENCE [LARGE SCALE GENOMIC DNA]</scope>
    <source>
        <strain evidence="3">RMSCC 3488</strain>
    </source>
</reference>
<dbReference type="Proteomes" id="UP000054567">
    <property type="component" value="Unassembled WGS sequence"/>
</dbReference>
<keyword evidence="1" id="KW-0732">Signal</keyword>
<evidence type="ECO:0000313" key="2">
    <source>
        <dbReference type="EMBL" id="KMM65221.1"/>
    </source>
</evidence>
<evidence type="ECO:0000256" key="1">
    <source>
        <dbReference type="SAM" id="SignalP"/>
    </source>
</evidence>
<feature type="signal peptide" evidence="1">
    <location>
        <begin position="1"/>
        <end position="20"/>
    </location>
</feature>
<protein>
    <submittedName>
        <fullName evidence="2">Uncharacterized protein</fullName>
    </submittedName>
</protein>